<dbReference type="Pfam" id="PF16421">
    <property type="entry name" value="E2F_CC-MB"/>
    <property type="match status" value="1"/>
</dbReference>
<reference evidence="6" key="2">
    <citation type="submission" date="2025-08" db="UniProtKB">
        <authorList>
            <consortium name="Ensembl"/>
        </authorList>
    </citation>
    <scope>IDENTIFICATION</scope>
</reference>
<keyword evidence="2" id="KW-0805">Transcription regulation</keyword>
<dbReference type="GO" id="GO:0003677">
    <property type="term" value="F:DNA binding"/>
    <property type="evidence" value="ECO:0007669"/>
    <property type="project" value="UniProtKB-KW"/>
</dbReference>
<keyword evidence="3" id="KW-0238">DNA-binding</keyword>
<accession>A0A3B5K2T5</accession>
<dbReference type="AlphaFoldDB" id="A0A3B5K2T5"/>
<reference evidence="6 7" key="1">
    <citation type="journal article" date="2011" name="Genome Biol. Evol.">
        <title>Integration of the genetic map and genome assembly of fugu facilitates insights into distinct features of genome evolution in teleosts and mammals.</title>
        <authorList>
            <person name="Kai W."/>
            <person name="Kikuchi K."/>
            <person name="Tohari S."/>
            <person name="Chew A.K."/>
            <person name="Tay A."/>
            <person name="Fujiwara A."/>
            <person name="Hosoya S."/>
            <person name="Suetake H."/>
            <person name="Naruse K."/>
            <person name="Brenner S."/>
            <person name="Suzuki Y."/>
            <person name="Venkatesh B."/>
        </authorList>
    </citation>
    <scope>NUCLEOTIDE SEQUENCE [LARGE SCALE GENOMIC DNA]</scope>
</reference>
<sequence length="143" mass="15512">MNILIQTERKLDELINSCTGQDQLPKTFSLTLMITFAYLTYEDVQRIPNLKEQTVIVIKAPPGTKLEVPHPVESLQVHLASTKGPIEAFLCTDGPFPNDTTRACVLNGSSSGPFGPLNPQITFVLFSASNLQNPGMVAGLLVS</sequence>
<keyword evidence="4" id="KW-0804">Transcription</keyword>
<dbReference type="Ensembl" id="ENSTRUT00000053877.2">
    <property type="protein sequence ID" value="ENSTRUP00000049807.2"/>
    <property type="gene ID" value="ENSTRUG00000022454.2"/>
</dbReference>
<dbReference type="InterPro" id="IPR032198">
    <property type="entry name" value="E2F_CC-MB"/>
</dbReference>
<dbReference type="Gene3D" id="6.10.250.540">
    <property type="match status" value="1"/>
</dbReference>
<feature type="domain" description="E2F transcription factor CC-MB" evidence="5">
    <location>
        <begin position="4"/>
        <end position="91"/>
    </location>
</feature>
<evidence type="ECO:0000256" key="4">
    <source>
        <dbReference type="ARBA" id="ARBA00023163"/>
    </source>
</evidence>
<evidence type="ECO:0000256" key="3">
    <source>
        <dbReference type="ARBA" id="ARBA00023125"/>
    </source>
</evidence>
<evidence type="ECO:0000313" key="6">
    <source>
        <dbReference type="Ensembl" id="ENSTRUP00000049807.2"/>
    </source>
</evidence>
<evidence type="ECO:0000256" key="2">
    <source>
        <dbReference type="ARBA" id="ARBA00023015"/>
    </source>
</evidence>
<dbReference type="GO" id="GO:0046983">
    <property type="term" value="F:protein dimerization activity"/>
    <property type="evidence" value="ECO:0007669"/>
    <property type="project" value="InterPro"/>
</dbReference>
<evidence type="ECO:0000256" key="1">
    <source>
        <dbReference type="ARBA" id="ARBA00010940"/>
    </source>
</evidence>
<evidence type="ECO:0000313" key="7">
    <source>
        <dbReference type="Proteomes" id="UP000005226"/>
    </source>
</evidence>
<name>A0A3B5K2T5_TAKRU</name>
<comment type="similarity">
    <text evidence="1">Belongs to the E2F/DP family.</text>
</comment>
<proteinExistence type="inferred from homology"/>
<evidence type="ECO:0000259" key="5">
    <source>
        <dbReference type="Pfam" id="PF16421"/>
    </source>
</evidence>
<protein>
    <recommendedName>
        <fullName evidence="5">E2F transcription factor CC-MB domain-containing protein</fullName>
    </recommendedName>
</protein>
<dbReference type="Proteomes" id="UP000005226">
    <property type="component" value="Chromosome 12"/>
</dbReference>
<dbReference type="GeneTree" id="ENSGT00940000155115"/>
<reference evidence="6" key="3">
    <citation type="submission" date="2025-09" db="UniProtKB">
        <authorList>
            <consortium name="Ensembl"/>
        </authorList>
    </citation>
    <scope>IDENTIFICATION</scope>
</reference>
<dbReference type="SUPFAM" id="SSF144074">
    <property type="entry name" value="E2F-DP heterodimerization region"/>
    <property type="match status" value="1"/>
</dbReference>
<dbReference type="CDD" id="cd14660">
    <property type="entry name" value="E2F_DD"/>
    <property type="match status" value="1"/>
</dbReference>
<dbReference type="InParanoid" id="A0A3B5K2T5"/>
<dbReference type="STRING" id="31033.ENSTRUP00000049807"/>
<dbReference type="InterPro" id="IPR037241">
    <property type="entry name" value="E2F-DP_heterodim"/>
</dbReference>
<organism evidence="6 7">
    <name type="scientific">Takifugu rubripes</name>
    <name type="common">Japanese pufferfish</name>
    <name type="synonym">Fugu rubripes</name>
    <dbReference type="NCBI Taxonomy" id="31033"/>
    <lineage>
        <taxon>Eukaryota</taxon>
        <taxon>Metazoa</taxon>
        <taxon>Chordata</taxon>
        <taxon>Craniata</taxon>
        <taxon>Vertebrata</taxon>
        <taxon>Euteleostomi</taxon>
        <taxon>Actinopterygii</taxon>
        <taxon>Neopterygii</taxon>
        <taxon>Teleostei</taxon>
        <taxon>Neoteleostei</taxon>
        <taxon>Acanthomorphata</taxon>
        <taxon>Eupercaria</taxon>
        <taxon>Tetraodontiformes</taxon>
        <taxon>Tetradontoidea</taxon>
        <taxon>Tetraodontidae</taxon>
        <taxon>Takifugu</taxon>
    </lineage>
</organism>
<keyword evidence="7" id="KW-1185">Reference proteome</keyword>